<reference evidence="2" key="1">
    <citation type="submission" date="2020-08" db="EMBL/GenBank/DDBJ databases">
        <title>Multicomponent nature underlies the extraordinary mechanical properties of spider dragline silk.</title>
        <authorList>
            <person name="Kono N."/>
            <person name="Nakamura H."/>
            <person name="Mori M."/>
            <person name="Yoshida Y."/>
            <person name="Ohtoshi R."/>
            <person name="Malay A.D."/>
            <person name="Moran D.A.P."/>
            <person name="Tomita M."/>
            <person name="Numata K."/>
            <person name="Arakawa K."/>
        </authorList>
    </citation>
    <scope>NUCLEOTIDE SEQUENCE</scope>
</reference>
<evidence type="ECO:0000256" key="1">
    <source>
        <dbReference type="SAM" id="MobiDB-lite"/>
    </source>
</evidence>
<feature type="non-terminal residue" evidence="2">
    <location>
        <position position="1"/>
    </location>
</feature>
<protein>
    <submittedName>
        <fullName evidence="2">Uncharacterized protein</fullName>
    </submittedName>
</protein>
<organism evidence="2 3">
    <name type="scientific">Nephila pilipes</name>
    <name type="common">Giant wood spider</name>
    <name type="synonym">Nephila maculata</name>
    <dbReference type="NCBI Taxonomy" id="299642"/>
    <lineage>
        <taxon>Eukaryota</taxon>
        <taxon>Metazoa</taxon>
        <taxon>Ecdysozoa</taxon>
        <taxon>Arthropoda</taxon>
        <taxon>Chelicerata</taxon>
        <taxon>Arachnida</taxon>
        <taxon>Araneae</taxon>
        <taxon>Araneomorphae</taxon>
        <taxon>Entelegynae</taxon>
        <taxon>Araneoidea</taxon>
        <taxon>Nephilidae</taxon>
        <taxon>Nephila</taxon>
    </lineage>
</organism>
<dbReference type="Proteomes" id="UP000887013">
    <property type="component" value="Unassembled WGS sequence"/>
</dbReference>
<evidence type="ECO:0000313" key="2">
    <source>
        <dbReference type="EMBL" id="GFS28787.1"/>
    </source>
</evidence>
<dbReference type="AlphaFoldDB" id="A0A8X6I2Z1"/>
<name>A0A8X6I2Z1_NEPPI</name>
<evidence type="ECO:0000313" key="3">
    <source>
        <dbReference type="Proteomes" id="UP000887013"/>
    </source>
</evidence>
<feature type="region of interest" description="Disordered" evidence="1">
    <location>
        <begin position="1"/>
        <end position="22"/>
    </location>
</feature>
<sequence>TGKKMKTLRQPPETISTGALPRNAARSRALVEKVNAWAELRGRPTIDRGTLFSELSLLVGRGDQSPCIHVDEILGQRTGQDGVYF</sequence>
<keyword evidence="3" id="KW-1185">Reference proteome</keyword>
<gene>
    <name evidence="2" type="ORF">NPIL_616231</name>
</gene>
<proteinExistence type="predicted"/>
<dbReference type="EMBL" id="BMAW01087274">
    <property type="protein sequence ID" value="GFS28787.1"/>
    <property type="molecule type" value="Genomic_DNA"/>
</dbReference>
<comment type="caution">
    <text evidence="2">The sequence shown here is derived from an EMBL/GenBank/DDBJ whole genome shotgun (WGS) entry which is preliminary data.</text>
</comment>
<accession>A0A8X6I2Z1</accession>